<evidence type="ECO:0000256" key="4">
    <source>
        <dbReference type="ARBA" id="ARBA00022692"/>
    </source>
</evidence>
<dbReference type="GO" id="GO:0008137">
    <property type="term" value="F:NADH dehydrogenase (ubiquinone) activity"/>
    <property type="evidence" value="ECO:0007669"/>
    <property type="project" value="InterPro"/>
</dbReference>
<feature type="transmembrane region" description="Helical" evidence="8">
    <location>
        <begin position="244"/>
        <end position="266"/>
    </location>
</feature>
<dbReference type="NCBIfam" id="NF009306">
    <property type="entry name" value="PRK12663.1"/>
    <property type="match status" value="1"/>
</dbReference>
<feature type="transmembrane region" description="Helical" evidence="8">
    <location>
        <begin position="136"/>
        <end position="154"/>
    </location>
</feature>
<dbReference type="PANTHER" id="PTHR42703">
    <property type="entry name" value="NADH DEHYDROGENASE"/>
    <property type="match status" value="1"/>
</dbReference>
<reference evidence="10 11" key="1">
    <citation type="journal article" date="2012" name="J. Bacteriol.">
        <title>Genome sequence of an alkane-degrading bacterium, Alcanivorax pacificus type strain W11-5, isolated from deep sea sediment.</title>
        <authorList>
            <person name="Lai Q."/>
            <person name="Shao Z."/>
        </authorList>
    </citation>
    <scope>NUCLEOTIDE SEQUENCE [LARGE SCALE GENOMIC DNA]</scope>
    <source>
        <strain evidence="10 11">W11-5</strain>
    </source>
</reference>
<dbReference type="InterPro" id="IPR050586">
    <property type="entry name" value="CPA3_Na-H_Antiporter_D"/>
</dbReference>
<feature type="transmembrane region" description="Helical" evidence="8">
    <location>
        <begin position="208"/>
        <end position="232"/>
    </location>
</feature>
<feature type="transmembrane region" description="Helical" evidence="8">
    <location>
        <begin position="6"/>
        <end position="24"/>
    </location>
</feature>
<evidence type="ECO:0000256" key="5">
    <source>
        <dbReference type="ARBA" id="ARBA00022989"/>
    </source>
</evidence>
<dbReference type="Proteomes" id="UP000006764">
    <property type="component" value="Chromosome"/>
</dbReference>
<keyword evidence="4 7" id="KW-0812">Transmembrane</keyword>
<organism evidence="10 11">
    <name type="scientific">Isoalcanivorax pacificus W11-5</name>
    <dbReference type="NCBI Taxonomy" id="391936"/>
    <lineage>
        <taxon>Bacteria</taxon>
        <taxon>Pseudomonadati</taxon>
        <taxon>Pseudomonadota</taxon>
        <taxon>Gammaproteobacteria</taxon>
        <taxon>Oceanospirillales</taxon>
        <taxon>Alcanivoracaceae</taxon>
        <taxon>Isoalcanivorax</taxon>
    </lineage>
</organism>
<gene>
    <name evidence="10" type="ORF">S7S_06015</name>
</gene>
<accession>A0A0B4XHI5</accession>
<protein>
    <submittedName>
        <fullName evidence="10">Na(+) H(+) antiporter subunit D</fullName>
    </submittedName>
</protein>
<comment type="similarity">
    <text evidence="2">Belongs to the CPA3 antiporters (TC 2.A.63) subunit D family.</text>
</comment>
<keyword evidence="5 8" id="KW-1133">Transmembrane helix</keyword>
<dbReference type="AlphaFoldDB" id="A0A0B4XHI5"/>
<evidence type="ECO:0000256" key="3">
    <source>
        <dbReference type="ARBA" id="ARBA00022475"/>
    </source>
</evidence>
<evidence type="ECO:0000313" key="10">
    <source>
        <dbReference type="EMBL" id="AJD47619.1"/>
    </source>
</evidence>
<evidence type="ECO:0000313" key="11">
    <source>
        <dbReference type="Proteomes" id="UP000006764"/>
    </source>
</evidence>
<evidence type="ECO:0000256" key="7">
    <source>
        <dbReference type="RuleBase" id="RU000320"/>
    </source>
</evidence>
<dbReference type="InterPro" id="IPR003918">
    <property type="entry name" value="NADH_UbQ_OxRdtase"/>
</dbReference>
<feature type="transmembrane region" description="Helical" evidence="8">
    <location>
        <begin position="36"/>
        <end position="56"/>
    </location>
</feature>
<keyword evidence="11" id="KW-1185">Reference proteome</keyword>
<dbReference type="HOGENOM" id="CLU_007100_9_2_6"/>
<dbReference type="Pfam" id="PF00361">
    <property type="entry name" value="Proton_antipo_M"/>
    <property type="match status" value="1"/>
</dbReference>
<name>A0A0B4XHI5_9GAMM</name>
<dbReference type="InterPro" id="IPR001750">
    <property type="entry name" value="ND/Mrp_TM"/>
</dbReference>
<dbReference type="EMBL" id="CP004387">
    <property type="protein sequence ID" value="AJD47619.1"/>
    <property type="molecule type" value="Genomic_DNA"/>
</dbReference>
<feature type="transmembrane region" description="Helical" evidence="8">
    <location>
        <begin position="166"/>
        <end position="188"/>
    </location>
</feature>
<feature type="transmembrane region" description="Helical" evidence="8">
    <location>
        <begin position="278"/>
        <end position="300"/>
    </location>
</feature>
<keyword evidence="6 8" id="KW-0472">Membrane</keyword>
<comment type="subcellular location">
    <subcellularLocation>
        <location evidence="1">Cell membrane</location>
        <topology evidence="1">Multi-pass membrane protein</topology>
    </subcellularLocation>
    <subcellularLocation>
        <location evidence="7">Membrane</location>
        <topology evidence="7">Multi-pass membrane protein</topology>
    </subcellularLocation>
</comment>
<keyword evidence="3" id="KW-1003">Cell membrane</keyword>
<dbReference type="OrthoDB" id="9768329at2"/>
<dbReference type="GO" id="GO:0042773">
    <property type="term" value="P:ATP synthesis coupled electron transport"/>
    <property type="evidence" value="ECO:0007669"/>
    <property type="project" value="InterPro"/>
</dbReference>
<evidence type="ECO:0000256" key="1">
    <source>
        <dbReference type="ARBA" id="ARBA00004651"/>
    </source>
</evidence>
<feature type="domain" description="NADH:quinone oxidoreductase/Mrp antiporter transmembrane" evidence="9">
    <location>
        <begin position="132"/>
        <end position="423"/>
    </location>
</feature>
<sequence>MSSSLSLTVALPILIPLLSGALSVTGWRSLRVQRGIALLGTAALLVASILLLHATWQADFVVMEMGNWPAPFGIVLVSDLLGAIMVLLTGITGFATAVYSLSTISERYSRFGYYPLMHLLLAGVNGAFLTGDIFNLYVWFEVMLVASFALLILGGERAQMEGAIKYVTLNLVSSAMFLSAIGLLYGLVGTLNMADIAVKLGEVEDTGLVTVISMLFLVAFGIKAAAFPFFFWLPASYHTPQVAVSALFAGLLTKVGVYSLFRVFTLVFSAAEPLTHTLLLWTAGLTMLTGVLGAAAQFEFRRILSFHIISQIGYMIMGLALAPLSALALVGGIFYIMHHIIVKANLFLISGLVFCLRGSYDLKQLGGLYREKPLLAILFLIPALSLAGLPPLSGFFAKYIVIRAGVETGSWWLVGTALVVGLLTLYSMIKIWAEVFWKAAPQDTGLTPPQTGSLVPLYLTIAGLAALTVCVGLFAQPVFELAERAAEQLLNPSLYIDAVLGGRS</sequence>
<feature type="transmembrane region" description="Helical" evidence="8">
    <location>
        <begin position="409"/>
        <end position="433"/>
    </location>
</feature>
<dbReference type="PANTHER" id="PTHR42703:SF1">
    <property type="entry name" value="NA(+)_H(+) ANTIPORTER SUBUNIT D1"/>
    <property type="match status" value="1"/>
</dbReference>
<dbReference type="KEGG" id="apac:S7S_06015"/>
<dbReference type="GO" id="GO:0005886">
    <property type="term" value="C:plasma membrane"/>
    <property type="evidence" value="ECO:0007669"/>
    <property type="project" value="UniProtKB-SubCell"/>
</dbReference>
<feature type="transmembrane region" description="Helical" evidence="8">
    <location>
        <begin position="76"/>
        <end position="99"/>
    </location>
</feature>
<dbReference type="STRING" id="391936.S7S_06015"/>
<evidence type="ECO:0000256" key="8">
    <source>
        <dbReference type="SAM" id="Phobius"/>
    </source>
</evidence>
<feature type="transmembrane region" description="Helical" evidence="8">
    <location>
        <begin position="111"/>
        <end position="130"/>
    </location>
</feature>
<feature type="transmembrane region" description="Helical" evidence="8">
    <location>
        <begin position="454"/>
        <end position="475"/>
    </location>
</feature>
<feature type="transmembrane region" description="Helical" evidence="8">
    <location>
        <begin position="374"/>
        <end position="397"/>
    </location>
</feature>
<proteinExistence type="inferred from homology"/>
<evidence type="ECO:0000256" key="2">
    <source>
        <dbReference type="ARBA" id="ARBA00005346"/>
    </source>
</evidence>
<dbReference type="PRINTS" id="PR01437">
    <property type="entry name" value="NUOXDRDTASE4"/>
</dbReference>
<dbReference type="RefSeq" id="WP_008737974.1">
    <property type="nucleotide sequence ID" value="NZ_CP004387.1"/>
</dbReference>
<evidence type="ECO:0000259" key="9">
    <source>
        <dbReference type="Pfam" id="PF00361"/>
    </source>
</evidence>
<evidence type="ECO:0000256" key="6">
    <source>
        <dbReference type="ARBA" id="ARBA00023136"/>
    </source>
</evidence>